<protein>
    <submittedName>
        <fullName evidence="9">DUF5110 domain-containing protein</fullName>
    </submittedName>
</protein>
<dbReference type="GO" id="GO:0004553">
    <property type="term" value="F:hydrolase activity, hydrolyzing O-glycosyl compounds"/>
    <property type="evidence" value="ECO:0007669"/>
    <property type="project" value="InterPro"/>
</dbReference>
<dbReference type="PROSITE" id="PS00129">
    <property type="entry name" value="GLYCOSYL_HYDROL_F31_1"/>
    <property type="match status" value="1"/>
</dbReference>
<dbReference type="CDD" id="cd14752">
    <property type="entry name" value="GH31_N"/>
    <property type="match status" value="1"/>
</dbReference>
<feature type="domain" description="Glycoside hydrolase family 31 N-terminal" evidence="6">
    <location>
        <begin position="30"/>
        <end position="225"/>
    </location>
</feature>
<dbReference type="SUPFAM" id="SSF51011">
    <property type="entry name" value="Glycosyl hydrolase domain"/>
    <property type="match status" value="1"/>
</dbReference>
<keyword evidence="3 4" id="KW-0326">Glycosidase</keyword>
<evidence type="ECO:0000259" key="7">
    <source>
        <dbReference type="Pfam" id="PF17137"/>
    </source>
</evidence>
<dbReference type="OrthoDB" id="176168at2"/>
<dbReference type="InterPro" id="IPR011013">
    <property type="entry name" value="Gal_mutarotase_sf_dom"/>
</dbReference>
<dbReference type="GO" id="GO:0005975">
    <property type="term" value="P:carbohydrate metabolic process"/>
    <property type="evidence" value="ECO:0007669"/>
    <property type="project" value="InterPro"/>
</dbReference>
<gene>
    <name evidence="9" type="ORF">D5281_11240</name>
</gene>
<dbReference type="InterPro" id="IPR033403">
    <property type="entry name" value="DUF5110"/>
</dbReference>
<dbReference type="EMBL" id="QZDT01000016">
    <property type="protein sequence ID" value="NBJ93154.1"/>
    <property type="molecule type" value="Genomic_DNA"/>
</dbReference>
<reference evidence="9" key="1">
    <citation type="submission" date="2018-09" db="EMBL/GenBank/DDBJ databases">
        <title>Murine metabolic-syndrome-specific gut microbial biobank.</title>
        <authorList>
            <person name="Liu C."/>
        </authorList>
    </citation>
    <scope>NUCLEOTIDE SEQUENCE</scope>
    <source>
        <strain evidence="9">D42-62</strain>
    </source>
</reference>
<feature type="domain" description="Glycosyl hydrolase family 31 C-terminal" evidence="8">
    <location>
        <begin position="598"/>
        <end position="684"/>
    </location>
</feature>
<keyword evidence="10" id="KW-1185">Reference proteome</keyword>
<dbReference type="InterPro" id="IPR048395">
    <property type="entry name" value="Glyco_hydro_31_C"/>
</dbReference>
<dbReference type="InterPro" id="IPR017853">
    <property type="entry name" value="GH"/>
</dbReference>
<evidence type="ECO:0000259" key="8">
    <source>
        <dbReference type="Pfam" id="PF21365"/>
    </source>
</evidence>
<dbReference type="InterPro" id="IPR025887">
    <property type="entry name" value="Glyco_hydro_31_N_dom"/>
</dbReference>
<dbReference type="Pfam" id="PF21365">
    <property type="entry name" value="Glyco_hydro_31_3rd"/>
    <property type="match status" value="1"/>
</dbReference>
<dbReference type="InterPro" id="IPR030458">
    <property type="entry name" value="Glyco_hydro_31_AS"/>
</dbReference>
<evidence type="ECO:0000256" key="2">
    <source>
        <dbReference type="ARBA" id="ARBA00022801"/>
    </source>
</evidence>
<dbReference type="Gene3D" id="3.20.20.80">
    <property type="entry name" value="Glycosidases"/>
    <property type="match status" value="1"/>
</dbReference>
<dbReference type="Gene3D" id="2.60.40.1760">
    <property type="entry name" value="glycosyl hydrolase (family 31)"/>
    <property type="match status" value="1"/>
</dbReference>
<feature type="domain" description="Glycoside hydrolase family 31 TIM barrel" evidence="5">
    <location>
        <begin position="268"/>
        <end position="590"/>
    </location>
</feature>
<dbReference type="AlphaFoldDB" id="A0A9X5BFM0"/>
<dbReference type="PANTHER" id="PTHR22762:SF166">
    <property type="entry name" value="ALPHA-GLUCOSIDASE"/>
    <property type="match status" value="1"/>
</dbReference>
<evidence type="ECO:0000313" key="10">
    <source>
        <dbReference type="Proteomes" id="UP001154420"/>
    </source>
</evidence>
<comment type="caution">
    <text evidence="9">The sequence shown here is derived from an EMBL/GenBank/DDBJ whole genome shotgun (WGS) entry which is preliminary data.</text>
</comment>
<dbReference type="InterPro" id="IPR013780">
    <property type="entry name" value="Glyco_hydro_b"/>
</dbReference>
<dbReference type="SUPFAM" id="SSF74650">
    <property type="entry name" value="Galactose mutarotase-like"/>
    <property type="match status" value="1"/>
</dbReference>
<evidence type="ECO:0000259" key="6">
    <source>
        <dbReference type="Pfam" id="PF13802"/>
    </source>
</evidence>
<dbReference type="SUPFAM" id="SSF51445">
    <property type="entry name" value="(Trans)glycosidases"/>
    <property type="match status" value="1"/>
</dbReference>
<evidence type="ECO:0000256" key="4">
    <source>
        <dbReference type="RuleBase" id="RU361185"/>
    </source>
</evidence>
<dbReference type="RefSeq" id="WP_160560237.1">
    <property type="nucleotide sequence ID" value="NZ_QZDT01000016.1"/>
</dbReference>
<comment type="similarity">
    <text evidence="1 4">Belongs to the glycosyl hydrolase 31 family.</text>
</comment>
<name>A0A9X5BFM0_9FIRM</name>
<accession>A0A9X5BFM0</accession>
<organism evidence="9 10">
    <name type="scientific">Parablautia muri</name>
    <dbReference type="NCBI Taxonomy" id="2320879"/>
    <lineage>
        <taxon>Bacteria</taxon>
        <taxon>Bacillati</taxon>
        <taxon>Bacillota</taxon>
        <taxon>Clostridia</taxon>
        <taxon>Lachnospirales</taxon>
        <taxon>Lachnospiraceae</taxon>
        <taxon>Parablautia</taxon>
    </lineage>
</organism>
<dbReference type="InterPro" id="IPR000322">
    <property type="entry name" value="Glyco_hydro_31_TIM"/>
</dbReference>
<dbReference type="Pfam" id="PF01055">
    <property type="entry name" value="Glyco_hydro_31_2nd"/>
    <property type="match status" value="1"/>
</dbReference>
<dbReference type="Gene3D" id="2.60.40.1180">
    <property type="entry name" value="Golgi alpha-mannosidase II"/>
    <property type="match status" value="2"/>
</dbReference>
<evidence type="ECO:0000256" key="1">
    <source>
        <dbReference type="ARBA" id="ARBA00007806"/>
    </source>
</evidence>
<evidence type="ECO:0000256" key="3">
    <source>
        <dbReference type="ARBA" id="ARBA00023295"/>
    </source>
</evidence>
<proteinExistence type="inferred from homology"/>
<dbReference type="CDD" id="cd06604">
    <property type="entry name" value="GH31_glucosidase_II_MalA"/>
    <property type="match status" value="1"/>
</dbReference>
<dbReference type="Pfam" id="PF13802">
    <property type="entry name" value="Gal_mutarotas_2"/>
    <property type="match status" value="1"/>
</dbReference>
<dbReference type="GO" id="GO:0030246">
    <property type="term" value="F:carbohydrate binding"/>
    <property type="evidence" value="ECO:0007669"/>
    <property type="project" value="InterPro"/>
</dbReference>
<dbReference type="Pfam" id="PF17137">
    <property type="entry name" value="DUF5110"/>
    <property type="match status" value="1"/>
</dbReference>
<evidence type="ECO:0000259" key="5">
    <source>
        <dbReference type="Pfam" id="PF01055"/>
    </source>
</evidence>
<dbReference type="PANTHER" id="PTHR22762">
    <property type="entry name" value="ALPHA-GLUCOSIDASE"/>
    <property type="match status" value="1"/>
</dbReference>
<dbReference type="Proteomes" id="UP001154420">
    <property type="component" value="Unassembled WGS sequence"/>
</dbReference>
<feature type="domain" description="DUF5110" evidence="7">
    <location>
        <begin position="701"/>
        <end position="742"/>
    </location>
</feature>
<keyword evidence="2 4" id="KW-0378">Hydrolase</keyword>
<evidence type="ECO:0000313" key="9">
    <source>
        <dbReference type="EMBL" id="NBJ93154.1"/>
    </source>
</evidence>
<sequence>MFEKLKGYHVEDGKVYFRYEGDYEGKEPCVEVISDTIINVFVDYTGLGHRSRAIEWERQGQNDTKEGAEKGKLESVSQDESGVIIKTKKVTIIVGDNFHVDFYDHEGMPLSLAHRGERKKNAALSASLLAFLAKEGHAASGSIIGDYPIQEVRSLEDKDCIYGLGDKTGFLNKRHYAYEMWNTDNPNPQEDNFKVLYKSIPFMLVLKEKGAYGIFFDNHGKTYFDMGKEGEDYYVLGADEGNLDYYFIAGENLKDVVTDYTYLTGRAPMQQLWTLGFHQSRWGYESEEEIRGIAKGLREHELPCDCIHFDIDYMDHYKVFTWNKETYQDGGKVISDFKDMGIKSVTIMDPGVKVEEGYYVYEEGMKNGYFAKTPKGEVYVNEVWPGDAVFPDFGNPKVRKWWGEKQKYLVDLGVAGVWNDMNEPASFRGPLPNDIVFTDEDMPAPHSQMHNVYGHNMAKATYEGWRELTGKRPFVITRACYGGSQKYTTGWTGDNHSIWAHLRMAIPQLCNMGLSGMSFVGTDVGGFGSDCTPELFARWIQIGCFSPFFRDHCAKGCRMQEPWQFGPEVLAISRKYINLRYELLPYIYDLMHECETSGMPIMRPLVLEYDKDENVKNRNDEFMLGDRILVAPVVEQGAKEKLVYLPKGVWYDYWTGEKIEGNCSFVRTAPLDVCPIYVKAGAVIPKYPVRMHVGEDKDDLLILEVYPGEGTYAHYQDNGEDFAYRQGAYNTYQIHNLNGQVEVFKQHEGYRDYEKIKVEMTAGFQKK</sequence>